<dbReference type="EMBL" id="CP012034">
    <property type="protein sequence ID" value="AKP67007.1"/>
    <property type="molecule type" value="Genomic_DNA"/>
</dbReference>
<dbReference type="CDD" id="cd00838">
    <property type="entry name" value="MPP_superfamily"/>
    <property type="match status" value="1"/>
</dbReference>
<dbReference type="OrthoDB" id="2033705at2"/>
<gene>
    <name evidence="2" type="ORF">ABM34_05285</name>
</gene>
<keyword evidence="3" id="KW-1185">Reference proteome</keyword>
<dbReference type="InterPro" id="IPR004843">
    <property type="entry name" value="Calcineurin-like_PHP"/>
</dbReference>
<dbReference type="KEGG" id="lgn:ABM34_05285"/>
<dbReference type="Pfam" id="PF00149">
    <property type="entry name" value="Metallophos"/>
    <property type="match status" value="1"/>
</dbReference>
<dbReference type="STRING" id="1007676.ABM34_05285"/>
<reference evidence="3" key="1">
    <citation type="submission" date="2015-07" db="EMBL/GenBank/DDBJ databases">
        <title>Lactobacillus ginsenosidimutans/EMML 3141/ whole genome sequencing.</title>
        <authorList>
            <person name="Kim M.K."/>
            <person name="Im W.-T."/>
            <person name="Srinivasan S."/>
            <person name="Lee J.-J."/>
        </authorList>
    </citation>
    <scope>NUCLEOTIDE SEQUENCE [LARGE SCALE GENOMIC DNA]</scope>
    <source>
        <strain evidence="3">EMML 3041</strain>
    </source>
</reference>
<evidence type="ECO:0000313" key="3">
    <source>
        <dbReference type="Proteomes" id="UP000036106"/>
    </source>
</evidence>
<name>A0A0H4QGF0_9LACO</name>
<dbReference type="Gene3D" id="3.60.21.10">
    <property type="match status" value="1"/>
</dbReference>
<dbReference type="Proteomes" id="UP000036106">
    <property type="component" value="Chromosome"/>
</dbReference>
<dbReference type="SUPFAM" id="SSF56300">
    <property type="entry name" value="Metallo-dependent phosphatases"/>
    <property type="match status" value="1"/>
</dbReference>
<protein>
    <recommendedName>
        <fullName evidence="1">Calcineurin-like phosphoesterase domain-containing protein</fullName>
    </recommendedName>
</protein>
<organism evidence="2 3">
    <name type="scientific">Companilactobacillus ginsenosidimutans</name>
    <dbReference type="NCBI Taxonomy" id="1007676"/>
    <lineage>
        <taxon>Bacteria</taxon>
        <taxon>Bacillati</taxon>
        <taxon>Bacillota</taxon>
        <taxon>Bacilli</taxon>
        <taxon>Lactobacillales</taxon>
        <taxon>Lactobacillaceae</taxon>
        <taxon>Companilactobacillus</taxon>
    </lineage>
</organism>
<dbReference type="AlphaFoldDB" id="A0A0H4QGF0"/>
<evidence type="ECO:0000259" key="1">
    <source>
        <dbReference type="Pfam" id="PF00149"/>
    </source>
</evidence>
<feature type="domain" description="Calcineurin-like phosphoesterase" evidence="1">
    <location>
        <begin position="2"/>
        <end position="161"/>
    </location>
</feature>
<proteinExistence type="predicted"/>
<sequence length="275" mass="31763">MQTILVGDIHLKSRIMLPMVEKAVNEHGAKQIILMGDYLDDYDCEHNPQLYLDELNYLIGWKKKMESADIKVIPLLGNHDAPYLTGELKNYSLHENFYMLPNNQDISEVISQKLIELGIQISFQLDDFLVSHAGYIRGSKPKRWHHRKLTLDEKDIRWVSEIASQEGSRGGLGPTGSVIWADFSDLIKLPSIDVTNQIVAHTPQSKIIFEYEREVHYQLVDIDTFSLKPIEEYPYVEYIGNGELLLYNNGELSAIGTDWRNKDILENLYQQRQQD</sequence>
<dbReference type="RefSeq" id="WP_048704029.1">
    <property type="nucleotide sequence ID" value="NZ_CP012034.1"/>
</dbReference>
<dbReference type="GO" id="GO:0016787">
    <property type="term" value="F:hydrolase activity"/>
    <property type="evidence" value="ECO:0007669"/>
    <property type="project" value="InterPro"/>
</dbReference>
<dbReference type="PATRIC" id="fig|1007676.4.peg.1051"/>
<accession>A0A0H4QGF0</accession>
<evidence type="ECO:0000313" key="2">
    <source>
        <dbReference type="EMBL" id="AKP67007.1"/>
    </source>
</evidence>
<dbReference type="InterPro" id="IPR029052">
    <property type="entry name" value="Metallo-depent_PP-like"/>
</dbReference>